<evidence type="ECO:0000313" key="1">
    <source>
        <dbReference type="EMBL" id="TFZ81893.1"/>
    </source>
</evidence>
<proteinExistence type="predicted"/>
<dbReference type="Pfam" id="PF13289">
    <property type="entry name" value="SIR2_2"/>
    <property type="match status" value="1"/>
</dbReference>
<dbReference type="OrthoDB" id="9802053at2"/>
<keyword evidence="2" id="KW-1185">Reference proteome</keyword>
<sequence length="289" mass="31806">MNDTNHLEVIASGLSAGRMIPYLGPGMVDLCPEAGTVPASLEALAIFLGSKVTVPGRARGNLGASAQYIENFKHRKTLVDLMRQAFAPTLTPSPLHRTLAALPSIPLIVQLWYDDVMRTALAGWPDFGLIQGLSQSEHFGTWYQAMAADGTDLELTALAERTLVLYQPWGAVEPRPNFLVSDADFVEVLTEIDIQTPIPPLVQERRRDRAFLFLGCRFTSQTERIFAHQISKRSSETHYAVLAAEPTRNEARFLEQHGITRLELPLAAFADALQAQLTAGRTEALSRTA</sequence>
<dbReference type="AlphaFoldDB" id="A0A4Z0F834"/>
<accession>A0A4Z0F834</accession>
<gene>
    <name evidence="1" type="ORF">E4680_10515</name>
</gene>
<dbReference type="RefSeq" id="WP_135282371.1">
    <property type="nucleotide sequence ID" value="NZ_SRIO01000014.1"/>
</dbReference>
<dbReference type="Proteomes" id="UP000297890">
    <property type="component" value="Unassembled WGS sequence"/>
</dbReference>
<protein>
    <submittedName>
        <fullName evidence="1">SIR2 family protein</fullName>
    </submittedName>
</protein>
<organism evidence="1 2">
    <name type="scientific">Candidatus Macondimonas diazotrophica</name>
    <dbReference type="NCBI Taxonomy" id="2305248"/>
    <lineage>
        <taxon>Bacteria</taxon>
        <taxon>Pseudomonadati</taxon>
        <taxon>Pseudomonadota</taxon>
        <taxon>Gammaproteobacteria</taxon>
        <taxon>Chromatiales</taxon>
        <taxon>Ectothiorhodospiraceae</taxon>
        <taxon>Candidatus Macondimonas</taxon>
    </lineage>
</organism>
<evidence type="ECO:0000313" key="2">
    <source>
        <dbReference type="Proteomes" id="UP000297890"/>
    </source>
</evidence>
<comment type="caution">
    <text evidence="1">The sequence shown here is derived from an EMBL/GenBank/DDBJ whole genome shotgun (WGS) entry which is preliminary data.</text>
</comment>
<name>A0A4Z0F834_9GAMM</name>
<reference evidence="1 2" key="1">
    <citation type="journal article" date="2019" name="ISME J.">
        <title>Candidatus Macondimonas diazotrophica, a novel gammaproteobacterial genus dominating crude-oil-contaminated coastal sediments.</title>
        <authorList>
            <person name="Karthikeyan S."/>
            <person name="Konstantinidis K."/>
        </authorList>
    </citation>
    <scope>NUCLEOTIDE SEQUENCE [LARGE SCALE GENOMIC DNA]</scope>
    <source>
        <strain evidence="1 2">KTK01</strain>
    </source>
</reference>
<dbReference type="EMBL" id="SRIO01000014">
    <property type="protein sequence ID" value="TFZ81893.1"/>
    <property type="molecule type" value="Genomic_DNA"/>
</dbReference>